<dbReference type="InterPro" id="IPR034660">
    <property type="entry name" value="DinB/YfiT-like"/>
</dbReference>
<dbReference type="RefSeq" id="WP_224195984.1">
    <property type="nucleotide sequence ID" value="NZ_JAIRAU010000047.1"/>
</dbReference>
<accession>A0ABS7U148</accession>
<dbReference type="Proteomes" id="UP001139031">
    <property type="component" value="Unassembled WGS sequence"/>
</dbReference>
<dbReference type="InterPro" id="IPR018531">
    <property type="entry name" value="DUF1993"/>
</dbReference>
<sequence length="170" mass="18845">MNLFDISIPHMSRSAGQVLVWLDRAQAHADARKFDVSVLLTARLAPDQWHFTRQVQQIVATPLRLASLLRGQAPPDIAEIEPSVAAIRAAVQSTRERLAPLRSSEFADAAERVIPLPFMPGKGLAAPDFVQQFALPNFYFHAVTAYSILRHHGVEVGKPDFIAPLSFRDL</sequence>
<dbReference type="PANTHER" id="PTHR36922">
    <property type="entry name" value="BLL2446 PROTEIN"/>
    <property type="match status" value="1"/>
</dbReference>
<dbReference type="Pfam" id="PF09351">
    <property type="entry name" value="DUF1993"/>
    <property type="match status" value="1"/>
</dbReference>
<dbReference type="EMBL" id="JAIRAU010000047">
    <property type="protein sequence ID" value="MBZ5714254.1"/>
    <property type="molecule type" value="Genomic_DNA"/>
</dbReference>
<keyword evidence="2" id="KW-1185">Reference proteome</keyword>
<evidence type="ECO:0000313" key="1">
    <source>
        <dbReference type="EMBL" id="MBZ5714254.1"/>
    </source>
</evidence>
<name>A0ABS7U148_9BACT</name>
<dbReference type="PANTHER" id="PTHR36922:SF1">
    <property type="entry name" value="DUF1993 DOMAIN-CONTAINING PROTEIN"/>
    <property type="match status" value="1"/>
</dbReference>
<dbReference type="Gene3D" id="1.20.120.450">
    <property type="entry name" value="dinb family like domain"/>
    <property type="match status" value="1"/>
</dbReference>
<evidence type="ECO:0000313" key="2">
    <source>
        <dbReference type="Proteomes" id="UP001139031"/>
    </source>
</evidence>
<gene>
    <name evidence="1" type="ORF">K7C98_33900</name>
</gene>
<protein>
    <submittedName>
        <fullName evidence="1">DUF1993 domain-containing protein</fullName>
    </submittedName>
</protein>
<organism evidence="1 2">
    <name type="scientific">Nannocystis pusilla</name>
    <dbReference type="NCBI Taxonomy" id="889268"/>
    <lineage>
        <taxon>Bacteria</taxon>
        <taxon>Pseudomonadati</taxon>
        <taxon>Myxococcota</taxon>
        <taxon>Polyangia</taxon>
        <taxon>Nannocystales</taxon>
        <taxon>Nannocystaceae</taxon>
        <taxon>Nannocystis</taxon>
    </lineage>
</organism>
<dbReference type="SUPFAM" id="SSF109854">
    <property type="entry name" value="DinB/YfiT-like putative metalloenzymes"/>
    <property type="match status" value="1"/>
</dbReference>
<reference evidence="1" key="1">
    <citation type="submission" date="2021-08" db="EMBL/GenBank/DDBJ databases">
        <authorList>
            <person name="Stevens D.C."/>
        </authorList>
    </citation>
    <scope>NUCLEOTIDE SEQUENCE</scope>
    <source>
        <strain evidence="1">DSM 53165</strain>
    </source>
</reference>
<proteinExistence type="predicted"/>
<comment type="caution">
    <text evidence="1">The sequence shown here is derived from an EMBL/GenBank/DDBJ whole genome shotgun (WGS) entry which is preliminary data.</text>
</comment>